<dbReference type="Proteomes" id="UP000250153">
    <property type="component" value="Chromosome"/>
</dbReference>
<evidence type="ECO:0000313" key="5">
    <source>
        <dbReference type="EMBL" id="TGY56963.1"/>
    </source>
</evidence>
<evidence type="ECO:0000313" key="2">
    <source>
        <dbReference type="EMBL" id="AWZ40512.1"/>
    </source>
</evidence>
<sequence length="93" mass="10443">MKLKGTLLSSALLMLVLVTAVFYAQLLGHQLQQATYQRQSMYYRARTLAVLAQKLDLKPGQKASSAQGQVEMLKDQVKVFLPNGQKYTLDQIN</sequence>
<dbReference type="Proteomes" id="UP000250143">
    <property type="component" value="Chromosome"/>
</dbReference>
<dbReference type="GeneID" id="48466683"/>
<dbReference type="EMBL" id="SRYK01000004">
    <property type="protein sequence ID" value="TGY56963.1"/>
    <property type="molecule type" value="Genomic_DNA"/>
</dbReference>
<dbReference type="Proteomes" id="UP000289316">
    <property type="component" value="Unassembled WGS sequence"/>
</dbReference>
<protein>
    <submittedName>
        <fullName evidence="5">Uncharacterized protein</fullName>
    </submittedName>
</protein>
<dbReference type="Proteomes" id="UP000306855">
    <property type="component" value="Unassembled WGS sequence"/>
</dbReference>
<dbReference type="Proteomes" id="UP000463931">
    <property type="component" value="Chromosome"/>
</dbReference>
<dbReference type="EMBL" id="CP023566">
    <property type="protein sequence ID" value="AWZ40512.1"/>
    <property type="molecule type" value="Genomic_DNA"/>
</dbReference>
<dbReference type="EMBL" id="CP023565">
    <property type="protein sequence ID" value="AWZ38502.1"/>
    <property type="molecule type" value="Genomic_DNA"/>
</dbReference>
<evidence type="ECO:0000313" key="10">
    <source>
        <dbReference type="Proteomes" id="UP000463931"/>
    </source>
</evidence>
<dbReference type="OrthoDB" id="2324358at2"/>
<evidence type="ECO:0000313" key="3">
    <source>
        <dbReference type="EMBL" id="QIA89813.1"/>
    </source>
</evidence>
<proteinExistence type="predicted"/>
<dbReference type="AlphaFoldDB" id="A0A2Z4VYH3"/>
<reference evidence="3 10" key="3">
    <citation type="journal article" date="2019" name="Nat. Med.">
        <title>Preventing dysbiosis of the neonatal mouse intestinal microbiome protects against late-onset sepsis.</title>
        <authorList>
            <person name="Singer J.R."/>
            <person name="Blosser E.G."/>
            <person name="Zindl C.L."/>
            <person name="Silberger D.J."/>
            <person name="Conlan S."/>
            <person name="Laufer V.A."/>
            <person name="DiToro D."/>
            <person name="Deming C."/>
            <person name="Kumar R."/>
            <person name="Morrow C.D."/>
            <person name="Segre J.A."/>
            <person name="Gray M.J."/>
            <person name="Randolph D.A."/>
            <person name="Weaver C.T."/>
        </authorList>
    </citation>
    <scope>NUCLEOTIDE SEQUENCE [LARGE SCALE GENOMIC DNA]</scope>
    <source>
        <strain evidence="3 10">V10</strain>
    </source>
</reference>
<evidence type="ECO:0000313" key="4">
    <source>
        <dbReference type="EMBL" id="RXV74929.1"/>
    </source>
</evidence>
<evidence type="ECO:0000313" key="1">
    <source>
        <dbReference type="EMBL" id="AWZ38502.1"/>
    </source>
</evidence>
<organism evidence="5 9">
    <name type="scientific">Ligilactobacillus murinus</name>
    <dbReference type="NCBI Taxonomy" id="1622"/>
    <lineage>
        <taxon>Bacteria</taxon>
        <taxon>Bacillati</taxon>
        <taxon>Bacillota</taxon>
        <taxon>Bacilli</taxon>
        <taxon>Lactobacillales</taxon>
        <taxon>Lactobacillaceae</taxon>
        <taxon>Ligilactobacillus</taxon>
    </lineage>
</organism>
<evidence type="ECO:0000313" key="9">
    <source>
        <dbReference type="Proteomes" id="UP000306855"/>
    </source>
</evidence>
<dbReference type="STRING" id="1622.GCA_001953785_00034"/>
<evidence type="ECO:0000313" key="8">
    <source>
        <dbReference type="Proteomes" id="UP000289316"/>
    </source>
</evidence>
<gene>
    <name evidence="2" type="ORF">CPQ89_05480</name>
    <name evidence="1" type="ORF">CPS94_05975</name>
    <name evidence="4" type="ORF">D6C19_03280</name>
    <name evidence="5" type="ORF">E5340_01825</name>
    <name evidence="3" type="ORF">FEE40_06415</name>
</gene>
<evidence type="ECO:0000313" key="6">
    <source>
        <dbReference type="Proteomes" id="UP000250143"/>
    </source>
</evidence>
<dbReference type="EMBL" id="QZFR01000015">
    <property type="protein sequence ID" value="RXV74929.1"/>
    <property type="molecule type" value="Genomic_DNA"/>
</dbReference>
<dbReference type="KEGG" id="lmur:CPS94_05975"/>
<reference evidence="4 8" key="2">
    <citation type="submission" date="2018-09" db="EMBL/GenBank/DDBJ databases">
        <title>Murine metabolic-syndrome-specific gut microbial biobank.</title>
        <authorList>
            <person name="Liu C."/>
        </authorList>
    </citation>
    <scope>NUCLEOTIDE SEQUENCE [LARGE SCALE GENOMIC DNA]</scope>
    <source>
        <strain evidence="4 8">C-30</strain>
    </source>
</reference>
<keyword evidence="6" id="KW-1185">Reference proteome</keyword>
<dbReference type="RefSeq" id="WP_004051721.1">
    <property type="nucleotide sequence ID" value="NZ_AP025728.1"/>
</dbReference>
<dbReference type="EMBL" id="CP040852">
    <property type="protein sequence ID" value="QIA89813.1"/>
    <property type="molecule type" value="Genomic_DNA"/>
</dbReference>
<accession>A0A2Z4VYH3</accession>
<reference evidence="6 7" key="1">
    <citation type="submission" date="2017-09" db="EMBL/GenBank/DDBJ databases">
        <title>Predominant Lactobacillus spp. isolated from feces of mice subjected to short-term calorie restriction.</title>
        <authorList>
            <person name="Zhang C."/>
            <person name="Zhao L."/>
            <person name="Pan F."/>
        </authorList>
    </citation>
    <scope>NUCLEOTIDE SEQUENCE [LARGE SCALE GENOMIC DNA]</scope>
    <source>
        <strain evidence="2 6">CR141</strain>
        <strain evidence="1 7">CR147</strain>
    </source>
</reference>
<evidence type="ECO:0000313" key="7">
    <source>
        <dbReference type="Proteomes" id="UP000250153"/>
    </source>
</evidence>
<name>A0A2Z4VYH3_9LACO</name>
<reference evidence="5 9" key="4">
    <citation type="submission" date="2019-04" db="EMBL/GenBank/DDBJ databases">
        <title>Microbes associate with the intestines of laboratory mice.</title>
        <authorList>
            <person name="Navarre W."/>
            <person name="Wong E."/>
            <person name="Huang K."/>
            <person name="Tropini C."/>
            <person name="Ng K."/>
            <person name="Yu B."/>
        </authorList>
    </citation>
    <scope>NUCLEOTIDE SEQUENCE [LARGE SCALE GENOMIC DNA]</scope>
    <source>
        <strain evidence="5 9">NM26_J9</strain>
    </source>
</reference>